<evidence type="ECO:0000313" key="4">
    <source>
        <dbReference type="Proteomes" id="UP000246800"/>
    </source>
</evidence>
<reference evidence="3 4" key="1">
    <citation type="journal article" date="2018" name="Vet. Microbiol.">
        <title>Clonal diversity and geographic distribution of methicillin-resistant Staphylococcus pseudintermedius from Australian animals: Discovery of novel sequence types.</title>
        <authorList>
            <person name="Worthing K.A."/>
            <person name="Abraham S."/>
            <person name="Coombs G.W."/>
            <person name="Pang S."/>
            <person name="Saputra S."/>
            <person name="Jordan D."/>
            <person name="Trott D.J."/>
            <person name="Norris J.M."/>
        </authorList>
    </citation>
    <scope>NUCLEOTIDE SEQUENCE [LARGE SCALE GENOMIC DNA]</scope>
    <source>
        <strain evidence="3 4">ST525 1</strain>
    </source>
</reference>
<keyword evidence="1" id="KW-1133">Transmembrane helix</keyword>
<keyword evidence="5" id="KW-1185">Reference proteome</keyword>
<accession>A0A317YRJ2</accession>
<evidence type="ECO:0000313" key="5">
    <source>
        <dbReference type="Proteomes" id="UP000600220"/>
    </source>
</evidence>
<name>A0A317YRJ2_STAPS</name>
<proteinExistence type="predicted"/>
<comment type="caution">
    <text evidence="3">The sequence shown here is derived from an EMBL/GenBank/DDBJ whole genome shotgun (WGS) entry which is preliminary data.</text>
</comment>
<feature type="transmembrane region" description="Helical" evidence="1">
    <location>
        <begin position="36"/>
        <end position="57"/>
    </location>
</feature>
<dbReference type="AlphaFoldDB" id="A0A317YRJ2"/>
<dbReference type="Proteomes" id="UP000600220">
    <property type="component" value="Unassembled WGS sequence"/>
</dbReference>
<keyword evidence="1" id="KW-0472">Membrane</keyword>
<reference evidence="2 5" key="2">
    <citation type="submission" date="2018-11" db="EMBL/GenBank/DDBJ databases">
        <authorList>
            <consortium name="Veterinary Laboratory Investigation and Response Network"/>
        </authorList>
    </citation>
    <scope>NUCLEOTIDE SEQUENCE [LARGE SCALE GENOMIC DNA]</scope>
    <source>
        <strain evidence="2 5">SPSE-18-VL-LA-PA-Ryan-0021</strain>
    </source>
</reference>
<dbReference type="Proteomes" id="UP000246800">
    <property type="component" value="Unassembled WGS sequence"/>
</dbReference>
<evidence type="ECO:0000313" key="3">
    <source>
        <dbReference type="EMBL" id="PWZ74347.1"/>
    </source>
</evidence>
<dbReference type="EMBL" id="QEIT01000038">
    <property type="protein sequence ID" value="PWZ74347.1"/>
    <property type="molecule type" value="Genomic_DNA"/>
</dbReference>
<organism evidence="3 4">
    <name type="scientific">Staphylococcus pseudintermedius</name>
    <dbReference type="NCBI Taxonomy" id="283734"/>
    <lineage>
        <taxon>Bacteria</taxon>
        <taxon>Bacillati</taxon>
        <taxon>Bacillota</taxon>
        <taxon>Bacilli</taxon>
        <taxon>Bacillales</taxon>
        <taxon>Staphylococcaceae</taxon>
        <taxon>Staphylococcus</taxon>
        <taxon>Staphylococcus intermedius group</taxon>
    </lineage>
</organism>
<sequence>MSRLGAFFQIFKLYLFKHLAKYQLYLLNTSLSIFDFVIGGVIEILLILLIAPLWPCFPRGLASTKFGLIGENTGWWPNWIFGSSTEISCATKIS</sequence>
<protein>
    <submittedName>
        <fullName evidence="3">Uncharacterized protein</fullName>
    </submittedName>
</protein>
<evidence type="ECO:0000313" key="2">
    <source>
        <dbReference type="EMBL" id="EGQ4385397.1"/>
    </source>
</evidence>
<keyword evidence="1" id="KW-0812">Transmembrane</keyword>
<gene>
    <name evidence="3" type="ORF">DD902_08820</name>
    <name evidence="2" type="ORF">EGV54_09870</name>
</gene>
<dbReference type="EMBL" id="AAXKXX010000016">
    <property type="protein sequence ID" value="EGQ4385397.1"/>
    <property type="molecule type" value="Genomic_DNA"/>
</dbReference>
<evidence type="ECO:0000256" key="1">
    <source>
        <dbReference type="SAM" id="Phobius"/>
    </source>
</evidence>